<protein>
    <submittedName>
        <fullName evidence="1">Phage tail protein</fullName>
    </submittedName>
</protein>
<dbReference type="PANTHER" id="PTHR38009">
    <property type="entry name" value="CONSERVED HYPOTHETICAL PHAGE TAIL PROTEIN"/>
    <property type="match status" value="1"/>
</dbReference>
<dbReference type="Proteomes" id="UP000828924">
    <property type="component" value="Chromosome"/>
</dbReference>
<organism evidence="1 2">
    <name type="scientific">Streptomyces formicae</name>
    <dbReference type="NCBI Taxonomy" id="1616117"/>
    <lineage>
        <taxon>Bacteria</taxon>
        <taxon>Bacillati</taxon>
        <taxon>Actinomycetota</taxon>
        <taxon>Actinomycetes</taxon>
        <taxon>Kitasatosporales</taxon>
        <taxon>Streptomycetaceae</taxon>
        <taxon>Streptomyces</taxon>
    </lineage>
</organism>
<reference evidence="1 2" key="1">
    <citation type="submission" date="2021-03" db="EMBL/GenBank/DDBJ databases">
        <title>Complete genome of Streptomyces formicae strain 1H-GS9 (DSM 100524).</title>
        <authorList>
            <person name="Atanasov K.E."/>
            <person name="Altabella T."/>
            <person name="Ferrer A."/>
        </authorList>
    </citation>
    <scope>NUCLEOTIDE SEQUENCE [LARGE SCALE GENOMIC DNA]</scope>
    <source>
        <strain evidence="1 2">1H-GS9</strain>
    </source>
</reference>
<dbReference type="InterPro" id="IPR011747">
    <property type="entry name" value="CHP02241"/>
</dbReference>
<proteinExistence type="predicted"/>
<gene>
    <name evidence="1" type="ORF">J4032_18415</name>
</gene>
<dbReference type="InterPro" id="IPR010667">
    <property type="entry name" value="Phage_T4_Gp19"/>
</dbReference>
<dbReference type="EMBL" id="CP071872">
    <property type="protein sequence ID" value="UNM13201.1"/>
    <property type="molecule type" value="Genomic_DNA"/>
</dbReference>
<keyword evidence="2" id="KW-1185">Reference proteome</keyword>
<dbReference type="Pfam" id="PF06841">
    <property type="entry name" value="Phage_T4_gp19"/>
    <property type="match status" value="1"/>
</dbReference>
<name>A0ABY3WKT4_9ACTN</name>
<dbReference type="PANTHER" id="PTHR38009:SF1">
    <property type="entry name" value="CONSERVED HYPOTHETICAL PHAGE TAIL PROTEIN"/>
    <property type="match status" value="1"/>
</dbReference>
<dbReference type="RefSeq" id="WP_242331915.1">
    <property type="nucleotide sequence ID" value="NZ_CP071872.1"/>
</dbReference>
<dbReference type="NCBIfam" id="TIGR02241">
    <property type="entry name" value="conserved hypothetical phage tail region protein"/>
    <property type="match status" value="1"/>
</dbReference>
<evidence type="ECO:0000313" key="2">
    <source>
        <dbReference type="Proteomes" id="UP000828924"/>
    </source>
</evidence>
<sequence length="150" mass="16357">MATGDVYPSSIFSVELGKFQVETVQSVSVPSIQIEVVETRQVSATGEPIVRKQPAPRPQSGEITITRGMDPSTAFTDWIHTSLENKDIAAARQNMSIVQYDIDKKPVLRYHLTNAWASQLKGADLDASSNGAATEQVTITYEDCAVERAS</sequence>
<accession>A0ABY3WKT4</accession>
<evidence type="ECO:0000313" key="1">
    <source>
        <dbReference type="EMBL" id="UNM13201.1"/>
    </source>
</evidence>